<evidence type="ECO:0000313" key="6">
    <source>
        <dbReference type="Ensembl" id="ENSPMGP00000010648.1"/>
    </source>
</evidence>
<reference evidence="6" key="1">
    <citation type="submission" date="2025-08" db="UniProtKB">
        <authorList>
            <consortium name="Ensembl"/>
        </authorList>
    </citation>
    <scope>IDENTIFICATION</scope>
</reference>
<keyword evidence="2" id="KW-0805">Transcription regulation</keyword>
<evidence type="ECO:0000256" key="4">
    <source>
        <dbReference type="ARBA" id="ARBA00023242"/>
    </source>
</evidence>
<reference evidence="6" key="2">
    <citation type="submission" date="2025-09" db="UniProtKB">
        <authorList>
            <consortium name="Ensembl"/>
        </authorList>
    </citation>
    <scope>IDENTIFICATION</scope>
</reference>
<keyword evidence="3" id="KW-0804">Transcription</keyword>
<evidence type="ECO:0000256" key="5">
    <source>
        <dbReference type="SAM" id="MobiDB-lite"/>
    </source>
</evidence>
<protein>
    <submittedName>
        <fullName evidence="6">Uncharacterized protein</fullName>
    </submittedName>
</protein>
<organism evidence="6 7">
    <name type="scientific">Periophthalmus magnuspinnatus</name>
    <dbReference type="NCBI Taxonomy" id="409849"/>
    <lineage>
        <taxon>Eukaryota</taxon>
        <taxon>Metazoa</taxon>
        <taxon>Chordata</taxon>
        <taxon>Craniata</taxon>
        <taxon>Vertebrata</taxon>
        <taxon>Euteleostomi</taxon>
        <taxon>Actinopterygii</taxon>
        <taxon>Neopterygii</taxon>
        <taxon>Teleostei</taxon>
        <taxon>Neoteleostei</taxon>
        <taxon>Acanthomorphata</taxon>
        <taxon>Gobiaria</taxon>
        <taxon>Gobiiformes</taxon>
        <taxon>Gobioidei</taxon>
        <taxon>Gobiidae</taxon>
        <taxon>Oxudercinae</taxon>
        <taxon>Periophthalmus</taxon>
    </lineage>
</organism>
<dbReference type="InterPro" id="IPR036600">
    <property type="entry name" value="PAH_sf"/>
</dbReference>
<sequence>LPMSSNIRPLTVPLVQPLIRAPPSTCPHTLPILGTTSSKYESIVSAGRSRPPRGLKRSRQDRMSKDASKLLLLYDENILEKDPQRESKDTAFAQGYLNRVYEALQDTPMKMEQFVTLLGEFEKVGEMPDVVSLFHRLQCILGHRTDLLRDFAAFLQPEQALECGLNPLG</sequence>
<evidence type="ECO:0000256" key="3">
    <source>
        <dbReference type="ARBA" id="ARBA00023163"/>
    </source>
</evidence>
<name>A0A3B4A0V3_9GOBI</name>
<dbReference type="GO" id="GO:0003712">
    <property type="term" value="F:transcription coregulator activity"/>
    <property type="evidence" value="ECO:0007669"/>
    <property type="project" value="TreeGrafter"/>
</dbReference>
<dbReference type="SUPFAM" id="SSF47762">
    <property type="entry name" value="PAH2 domain"/>
    <property type="match status" value="1"/>
</dbReference>
<evidence type="ECO:0000256" key="2">
    <source>
        <dbReference type="ARBA" id="ARBA00023015"/>
    </source>
</evidence>
<evidence type="ECO:0000313" key="7">
    <source>
        <dbReference type="Proteomes" id="UP000261520"/>
    </source>
</evidence>
<dbReference type="Ensembl" id="ENSPMGT00000011355.1">
    <property type="protein sequence ID" value="ENSPMGP00000010648.1"/>
    <property type="gene ID" value="ENSPMGG00000008820.1"/>
</dbReference>
<comment type="subcellular location">
    <subcellularLocation>
        <location evidence="1">Nucleus</location>
    </subcellularLocation>
</comment>
<feature type="region of interest" description="Disordered" evidence="5">
    <location>
        <begin position="43"/>
        <end position="63"/>
    </location>
</feature>
<dbReference type="AlphaFoldDB" id="A0A3B4A0V3"/>
<dbReference type="Proteomes" id="UP000261520">
    <property type="component" value="Unplaced"/>
</dbReference>
<keyword evidence="7" id="KW-1185">Reference proteome</keyword>
<dbReference type="InterPro" id="IPR052435">
    <property type="entry name" value="YY1-Transcr_Regul"/>
</dbReference>
<evidence type="ECO:0000256" key="1">
    <source>
        <dbReference type="ARBA" id="ARBA00004123"/>
    </source>
</evidence>
<dbReference type="GO" id="GO:0006355">
    <property type="term" value="P:regulation of DNA-templated transcription"/>
    <property type="evidence" value="ECO:0007669"/>
    <property type="project" value="InterPro"/>
</dbReference>
<dbReference type="GO" id="GO:0005634">
    <property type="term" value="C:nucleus"/>
    <property type="evidence" value="ECO:0007669"/>
    <property type="project" value="UniProtKB-SubCell"/>
</dbReference>
<dbReference type="PANTHER" id="PTHR16088:SF3">
    <property type="entry name" value="GON-4-LIKE PROTEIN"/>
    <property type="match status" value="1"/>
</dbReference>
<keyword evidence="4" id="KW-0539">Nucleus</keyword>
<dbReference type="PANTHER" id="PTHR16088">
    <property type="entry name" value="YY1 ASSOCIATED PROTEIN-RELATED"/>
    <property type="match status" value="1"/>
</dbReference>
<dbReference type="Gene3D" id="1.20.1160.11">
    <property type="entry name" value="Paired amphipathic helix"/>
    <property type="match status" value="1"/>
</dbReference>
<accession>A0A3B4A0V3</accession>
<proteinExistence type="predicted"/>